<dbReference type="InterPro" id="IPR008929">
    <property type="entry name" value="Chondroitin_lyas"/>
</dbReference>
<dbReference type="RefSeq" id="WP_133466222.1">
    <property type="nucleotide sequence ID" value="NZ_SNWI01000009.1"/>
</dbReference>
<proteinExistence type="predicted"/>
<dbReference type="InterPro" id="IPR049349">
    <property type="entry name" value="DUF2264_N"/>
</dbReference>
<evidence type="ECO:0000313" key="4">
    <source>
        <dbReference type="Proteomes" id="UP000294848"/>
    </source>
</evidence>
<dbReference type="PANTHER" id="PTHR35339:SF3">
    <property type="entry name" value="DUF2264 DOMAIN-CONTAINING PROTEIN"/>
    <property type="match status" value="1"/>
</dbReference>
<feature type="signal peptide" evidence="1">
    <location>
        <begin position="1"/>
        <end position="24"/>
    </location>
</feature>
<organism evidence="3 4">
    <name type="scientific">Sunxiuqinia elliptica</name>
    <dbReference type="NCBI Taxonomy" id="655355"/>
    <lineage>
        <taxon>Bacteria</taxon>
        <taxon>Pseudomonadati</taxon>
        <taxon>Bacteroidota</taxon>
        <taxon>Bacteroidia</taxon>
        <taxon>Marinilabiliales</taxon>
        <taxon>Prolixibacteraceae</taxon>
        <taxon>Sunxiuqinia</taxon>
    </lineage>
</organism>
<evidence type="ECO:0000256" key="1">
    <source>
        <dbReference type="SAM" id="SignalP"/>
    </source>
</evidence>
<keyword evidence="1" id="KW-0732">Signal</keyword>
<evidence type="ECO:0000259" key="2">
    <source>
        <dbReference type="Pfam" id="PF10022"/>
    </source>
</evidence>
<protein>
    <recommendedName>
        <fullName evidence="2">DUF2264 domain-containing protein</fullName>
    </recommendedName>
</protein>
<dbReference type="InterPro" id="IPR016624">
    <property type="entry name" value="UCP014753"/>
</dbReference>
<gene>
    <name evidence="3" type="ORF">DET52_10913</name>
</gene>
<sequence>MKRRDVFKYLSLAGLLPLSGKATASVFAAAEPTNHREYWVHVLTTISSPLLESLSKGKLKENMPVECKPGMKANREEVTYLEAFGRLMAGLAPWLELGPDNTAEGKQRKHFIELAQKSLKMAVDPKSPDFMNFTKGYQPLVDAAFLAHAILRAPNVLWKQLDQTTKRQLVEAMKSSREITPWYNNWLLFSGMVEAFLAFAGEDWDQMRVDLTIKKHMEWYVGDGMYGDGPQFHWDYYNSYVIQPMMVDILKEVVKHRKRYEKTYETVMKRATRYAAIQEKLISPEGTFPAIGRSLPYRFGAFQHLSQMALQHHLPESVKPAQVRCALTAVIERMFEADGVFDSNGWLKIGFVGHQPDIAESYISTGSLYLCSVGLLALGLPENDPFWADPATDWTAKTIWGGTNYPADHALKD</sequence>
<dbReference type="Pfam" id="PF10022">
    <property type="entry name" value="DUF2264"/>
    <property type="match status" value="1"/>
</dbReference>
<dbReference type="PIRSF" id="PIRSF014753">
    <property type="entry name" value="UCP014753"/>
    <property type="match status" value="1"/>
</dbReference>
<feature type="domain" description="DUF2264" evidence="2">
    <location>
        <begin position="36"/>
        <end position="394"/>
    </location>
</feature>
<dbReference type="AlphaFoldDB" id="A0A4R6GQN9"/>
<evidence type="ECO:0000313" key="3">
    <source>
        <dbReference type="EMBL" id="TDN97611.1"/>
    </source>
</evidence>
<dbReference type="Gene3D" id="1.50.10.100">
    <property type="entry name" value="Chondroitin AC/alginate lyase"/>
    <property type="match status" value="1"/>
</dbReference>
<dbReference type="PANTHER" id="PTHR35339">
    <property type="entry name" value="LINALOOL DEHYDRATASE_ISOMERASE DOMAIN-CONTAINING PROTEIN"/>
    <property type="match status" value="1"/>
</dbReference>
<comment type="caution">
    <text evidence="3">The sequence shown here is derived from an EMBL/GenBank/DDBJ whole genome shotgun (WGS) entry which is preliminary data.</text>
</comment>
<dbReference type="OrthoDB" id="9813465at2"/>
<feature type="chain" id="PRO_5020838932" description="DUF2264 domain-containing protein" evidence="1">
    <location>
        <begin position="25"/>
        <end position="413"/>
    </location>
</feature>
<name>A0A4R6GQN9_9BACT</name>
<dbReference type="Proteomes" id="UP000294848">
    <property type="component" value="Unassembled WGS sequence"/>
</dbReference>
<dbReference type="EMBL" id="SNWI01000009">
    <property type="protein sequence ID" value="TDN97611.1"/>
    <property type="molecule type" value="Genomic_DNA"/>
</dbReference>
<accession>A0A4R6GQN9</accession>
<reference evidence="3 4" key="1">
    <citation type="submission" date="2019-03" db="EMBL/GenBank/DDBJ databases">
        <title>Freshwater and sediment microbial communities from various areas in North America, analyzing microbe dynamics in response to fracking.</title>
        <authorList>
            <person name="Lamendella R."/>
        </authorList>
    </citation>
    <scope>NUCLEOTIDE SEQUENCE [LARGE SCALE GENOMIC DNA]</scope>
    <source>
        <strain evidence="3 4">114D</strain>
    </source>
</reference>